<organism evidence="2 3">
    <name type="scientific">Carnegiea gigantea</name>
    <dbReference type="NCBI Taxonomy" id="171969"/>
    <lineage>
        <taxon>Eukaryota</taxon>
        <taxon>Viridiplantae</taxon>
        <taxon>Streptophyta</taxon>
        <taxon>Embryophyta</taxon>
        <taxon>Tracheophyta</taxon>
        <taxon>Spermatophyta</taxon>
        <taxon>Magnoliopsida</taxon>
        <taxon>eudicotyledons</taxon>
        <taxon>Gunneridae</taxon>
        <taxon>Pentapetalae</taxon>
        <taxon>Caryophyllales</taxon>
        <taxon>Cactineae</taxon>
        <taxon>Cactaceae</taxon>
        <taxon>Cactoideae</taxon>
        <taxon>Echinocereeae</taxon>
        <taxon>Carnegiea</taxon>
    </lineage>
</organism>
<reference evidence="2" key="1">
    <citation type="submission" date="2022-04" db="EMBL/GenBank/DDBJ databases">
        <title>Carnegiea gigantea Genome sequencing and assembly v2.</title>
        <authorList>
            <person name="Copetti D."/>
            <person name="Sanderson M.J."/>
            <person name="Burquez A."/>
            <person name="Wojciechowski M.F."/>
        </authorList>
    </citation>
    <scope>NUCLEOTIDE SEQUENCE</scope>
    <source>
        <strain evidence="2">SGP5-SGP5p</strain>
        <tissue evidence="2">Aerial part</tissue>
    </source>
</reference>
<dbReference type="EMBL" id="JAKOGI010000255">
    <property type="protein sequence ID" value="KAJ8438377.1"/>
    <property type="molecule type" value="Genomic_DNA"/>
</dbReference>
<protein>
    <submittedName>
        <fullName evidence="2">Uncharacterized protein</fullName>
    </submittedName>
</protein>
<feature type="region of interest" description="Disordered" evidence="1">
    <location>
        <begin position="176"/>
        <end position="195"/>
    </location>
</feature>
<comment type="caution">
    <text evidence="2">The sequence shown here is derived from an EMBL/GenBank/DDBJ whole genome shotgun (WGS) entry which is preliminary data.</text>
</comment>
<name>A0A9Q1K8P1_9CARY</name>
<proteinExistence type="predicted"/>
<keyword evidence="3" id="KW-1185">Reference proteome</keyword>
<feature type="region of interest" description="Disordered" evidence="1">
    <location>
        <begin position="100"/>
        <end position="159"/>
    </location>
</feature>
<feature type="compositionally biased region" description="Basic and acidic residues" evidence="1">
    <location>
        <begin position="113"/>
        <end position="127"/>
    </location>
</feature>
<gene>
    <name evidence="2" type="ORF">Cgig2_006295</name>
</gene>
<evidence type="ECO:0000313" key="3">
    <source>
        <dbReference type="Proteomes" id="UP001153076"/>
    </source>
</evidence>
<evidence type="ECO:0000256" key="1">
    <source>
        <dbReference type="SAM" id="MobiDB-lite"/>
    </source>
</evidence>
<dbReference type="AlphaFoldDB" id="A0A9Q1K8P1"/>
<evidence type="ECO:0000313" key="2">
    <source>
        <dbReference type="EMBL" id="KAJ8438377.1"/>
    </source>
</evidence>
<feature type="compositionally biased region" description="Basic and acidic residues" evidence="1">
    <location>
        <begin position="148"/>
        <end position="159"/>
    </location>
</feature>
<sequence length="195" mass="22246">MLLEQTVTFNSNDRVYNNTVGVSSLTDDQWKELDSSSSNLDASLAGAYLDTRSPAVWSNKALHCDSHNPRHDYLFKRRKDNDTSVLSAIDQPDAFKDTSALSLGTLRSSQKRVPRETQRQQGEERETNTPPEEENHDMLDAQGNESRTTSKNELFKFPEGKEPRWNKCKLKREKFNGKSIDEALNSRPTIILEDQ</sequence>
<accession>A0A9Q1K8P1</accession>
<dbReference type="Proteomes" id="UP001153076">
    <property type="component" value="Unassembled WGS sequence"/>
</dbReference>